<proteinExistence type="predicted"/>
<dbReference type="InterPro" id="IPR005619">
    <property type="entry name" value="Uncharacterised_YajG"/>
</dbReference>
<gene>
    <name evidence="2" type="ORF">MSL71_34630</name>
</gene>
<evidence type="ECO:0000313" key="2">
    <source>
        <dbReference type="EMBL" id="VFQ45801.1"/>
    </source>
</evidence>
<name>A0A4U8YPS6_9BACT</name>
<sequence length="180" mass="19979">MKKSILAIAIFLSLFLSACSTTLPINYVPASSINGDGEISVGTIHYIPYEQGKVAENQFQQAEGSLGFIYLSDPVTDLIKTAVRKELIAGGFTVDDNSDFVIEADVTKFLYDWIGFVEVDFYLNINFQIRNKSGEVLFAHNTAAHQKAPKTMAQDTEAVRAAISKCIDEFFLEAHSKQWL</sequence>
<reference evidence="2 3" key="1">
    <citation type="submission" date="2019-03" db="EMBL/GenBank/DDBJ databases">
        <authorList>
            <person name="Nijsse B."/>
        </authorList>
    </citation>
    <scope>NUCLEOTIDE SEQUENCE [LARGE SCALE GENOMIC DNA]</scope>
    <source>
        <strain evidence="2">Desulfoluna butyratoxydans MSL71</strain>
    </source>
</reference>
<evidence type="ECO:0000313" key="3">
    <source>
        <dbReference type="Proteomes" id="UP000507962"/>
    </source>
</evidence>
<dbReference type="RefSeq" id="WP_180142771.1">
    <property type="nucleotide sequence ID" value="NZ_CAADHO010000006.1"/>
</dbReference>
<dbReference type="Proteomes" id="UP000507962">
    <property type="component" value="Unassembled WGS sequence"/>
</dbReference>
<dbReference type="EMBL" id="CAADHO010000006">
    <property type="protein sequence ID" value="VFQ45801.1"/>
    <property type="molecule type" value="Genomic_DNA"/>
</dbReference>
<feature type="signal peptide" evidence="1">
    <location>
        <begin position="1"/>
        <end position="18"/>
    </location>
</feature>
<dbReference type="AlphaFoldDB" id="A0A4U8YPS6"/>
<keyword evidence="3" id="KW-1185">Reference proteome</keyword>
<dbReference type="Pfam" id="PF03923">
    <property type="entry name" value="Lipoprotein_16"/>
    <property type="match status" value="1"/>
</dbReference>
<protein>
    <recommendedName>
        <fullName evidence="4">Lipoprotein</fullName>
    </recommendedName>
</protein>
<dbReference type="PROSITE" id="PS51257">
    <property type="entry name" value="PROKAR_LIPOPROTEIN"/>
    <property type="match status" value="1"/>
</dbReference>
<feature type="chain" id="PRO_5020513259" description="Lipoprotein" evidence="1">
    <location>
        <begin position="19"/>
        <end position="180"/>
    </location>
</feature>
<evidence type="ECO:0008006" key="4">
    <source>
        <dbReference type="Google" id="ProtNLM"/>
    </source>
</evidence>
<evidence type="ECO:0000256" key="1">
    <source>
        <dbReference type="SAM" id="SignalP"/>
    </source>
</evidence>
<organism evidence="2 3">
    <name type="scientific">Desulfoluna butyratoxydans</name>
    <dbReference type="NCBI Taxonomy" id="231438"/>
    <lineage>
        <taxon>Bacteria</taxon>
        <taxon>Pseudomonadati</taxon>
        <taxon>Thermodesulfobacteriota</taxon>
        <taxon>Desulfobacteria</taxon>
        <taxon>Desulfobacterales</taxon>
        <taxon>Desulfolunaceae</taxon>
        <taxon>Desulfoluna</taxon>
    </lineage>
</organism>
<keyword evidence="1" id="KW-0732">Signal</keyword>
<accession>A0A4U8YPS6</accession>